<evidence type="ECO:0000313" key="2">
    <source>
        <dbReference type="EMBL" id="KAF2730819.1"/>
    </source>
</evidence>
<feature type="region of interest" description="Disordered" evidence="1">
    <location>
        <begin position="50"/>
        <end position="160"/>
    </location>
</feature>
<name>A0A9P4QTJ0_9PLEO</name>
<keyword evidence="3" id="KW-1185">Reference proteome</keyword>
<reference evidence="2" key="1">
    <citation type="journal article" date="2020" name="Stud. Mycol.">
        <title>101 Dothideomycetes genomes: a test case for predicting lifestyles and emergence of pathogens.</title>
        <authorList>
            <person name="Haridas S."/>
            <person name="Albert R."/>
            <person name="Binder M."/>
            <person name="Bloem J."/>
            <person name="Labutti K."/>
            <person name="Salamov A."/>
            <person name="Andreopoulos B."/>
            <person name="Baker S."/>
            <person name="Barry K."/>
            <person name="Bills G."/>
            <person name="Bluhm B."/>
            <person name="Cannon C."/>
            <person name="Castanera R."/>
            <person name="Culley D."/>
            <person name="Daum C."/>
            <person name="Ezra D."/>
            <person name="Gonzalez J."/>
            <person name="Henrissat B."/>
            <person name="Kuo A."/>
            <person name="Liang C."/>
            <person name="Lipzen A."/>
            <person name="Lutzoni F."/>
            <person name="Magnuson J."/>
            <person name="Mondo S."/>
            <person name="Nolan M."/>
            <person name="Ohm R."/>
            <person name="Pangilinan J."/>
            <person name="Park H.-J."/>
            <person name="Ramirez L."/>
            <person name="Alfaro M."/>
            <person name="Sun H."/>
            <person name="Tritt A."/>
            <person name="Yoshinaga Y."/>
            <person name="Zwiers L.-H."/>
            <person name="Turgeon B."/>
            <person name="Goodwin S."/>
            <person name="Spatafora J."/>
            <person name="Crous P."/>
            <person name="Grigoriev I."/>
        </authorList>
    </citation>
    <scope>NUCLEOTIDE SEQUENCE</scope>
    <source>
        <strain evidence="2">CBS 125425</strain>
    </source>
</reference>
<protein>
    <submittedName>
        <fullName evidence="2">Uncharacterized protein</fullName>
    </submittedName>
</protein>
<dbReference type="AlphaFoldDB" id="A0A9P4QTJ0"/>
<sequence length="160" mass="16738">MSCSIHALDIFPSSLTCHSNNHVSPSLLSTPIYTFSKSFCLLTRHSISLDSLTMPSPPQPRRSEEERPRRPSPPPSGSRSREPESPRLLAKALPSTATLNGLEGLGDEDSSIHRKNGGAGVGASRCVGEGSRNQDGMDGGKGGEGDGGKAGGREGEKEGT</sequence>
<dbReference type="EMBL" id="ML996209">
    <property type="protein sequence ID" value="KAF2730819.1"/>
    <property type="molecule type" value="Genomic_DNA"/>
</dbReference>
<comment type="caution">
    <text evidence="2">The sequence shown here is derived from an EMBL/GenBank/DDBJ whole genome shotgun (WGS) entry which is preliminary data.</text>
</comment>
<accession>A0A9P4QTJ0</accession>
<feature type="compositionally biased region" description="Basic and acidic residues" evidence="1">
    <location>
        <begin position="141"/>
        <end position="160"/>
    </location>
</feature>
<evidence type="ECO:0000256" key="1">
    <source>
        <dbReference type="SAM" id="MobiDB-lite"/>
    </source>
</evidence>
<evidence type="ECO:0000313" key="3">
    <source>
        <dbReference type="Proteomes" id="UP000799444"/>
    </source>
</evidence>
<organism evidence="2 3">
    <name type="scientific">Polyplosphaeria fusca</name>
    <dbReference type="NCBI Taxonomy" id="682080"/>
    <lineage>
        <taxon>Eukaryota</taxon>
        <taxon>Fungi</taxon>
        <taxon>Dikarya</taxon>
        <taxon>Ascomycota</taxon>
        <taxon>Pezizomycotina</taxon>
        <taxon>Dothideomycetes</taxon>
        <taxon>Pleosporomycetidae</taxon>
        <taxon>Pleosporales</taxon>
        <taxon>Tetraplosphaeriaceae</taxon>
        <taxon>Polyplosphaeria</taxon>
    </lineage>
</organism>
<dbReference type="Proteomes" id="UP000799444">
    <property type="component" value="Unassembled WGS sequence"/>
</dbReference>
<gene>
    <name evidence="2" type="ORF">EJ04DRAFT_30903</name>
</gene>
<proteinExistence type="predicted"/>